<dbReference type="RefSeq" id="WP_219042016.1">
    <property type="nucleotide sequence ID" value="NZ_JAHWDQ010000001.1"/>
</dbReference>
<protein>
    <submittedName>
        <fullName evidence="2">DUF1499 domain-containing protein</fullName>
    </submittedName>
</protein>
<dbReference type="InterPro" id="IPR010865">
    <property type="entry name" value="DUF1499"/>
</dbReference>
<dbReference type="Pfam" id="PF07386">
    <property type="entry name" value="DUF1499"/>
    <property type="match status" value="1"/>
</dbReference>
<proteinExistence type="predicted"/>
<dbReference type="PANTHER" id="PTHR34801">
    <property type="entry name" value="EXPRESSED PROTEIN"/>
    <property type="match status" value="1"/>
</dbReference>
<organism evidence="2 3">
    <name type="scientific">Zhongshania aquimaris</name>
    <dbReference type="NCBI Taxonomy" id="2857107"/>
    <lineage>
        <taxon>Bacteria</taxon>
        <taxon>Pseudomonadati</taxon>
        <taxon>Pseudomonadota</taxon>
        <taxon>Gammaproteobacteria</taxon>
        <taxon>Cellvibrionales</taxon>
        <taxon>Spongiibacteraceae</taxon>
        <taxon>Zhongshania</taxon>
    </lineage>
</organism>
<feature type="signal peptide" evidence="1">
    <location>
        <begin position="1"/>
        <end position="30"/>
    </location>
</feature>
<comment type="caution">
    <text evidence="2">The sequence shown here is derived from an EMBL/GenBank/DDBJ whole genome shotgun (WGS) entry which is preliminary data.</text>
</comment>
<dbReference type="PIRSF" id="PIRSF026426">
    <property type="entry name" value="DUF1499"/>
    <property type="match status" value="1"/>
</dbReference>
<feature type="chain" id="PRO_5045876049" evidence="1">
    <location>
        <begin position="31"/>
        <end position="148"/>
    </location>
</feature>
<accession>A0ABS6VPY0</accession>
<evidence type="ECO:0000313" key="2">
    <source>
        <dbReference type="EMBL" id="MBW2939776.1"/>
    </source>
</evidence>
<gene>
    <name evidence="2" type="ORF">KXJ70_03275</name>
</gene>
<keyword evidence="1" id="KW-0732">Signal</keyword>
<reference evidence="2" key="1">
    <citation type="submission" date="2021-07" db="EMBL/GenBank/DDBJ databases">
        <title>Zhongshania sp. CAU 1632 isolated from seawater.</title>
        <authorList>
            <person name="Kim W."/>
        </authorList>
    </citation>
    <scope>NUCLEOTIDE SEQUENCE</scope>
    <source>
        <strain evidence="2">CAU 1632</strain>
    </source>
</reference>
<dbReference type="PROSITE" id="PS51257">
    <property type="entry name" value="PROKAR_LIPOPROTEIN"/>
    <property type="match status" value="1"/>
</dbReference>
<dbReference type="PANTHER" id="PTHR34801:SF6">
    <property type="entry name" value="SLL1620 PROTEIN"/>
    <property type="match status" value="1"/>
</dbReference>
<evidence type="ECO:0000313" key="3">
    <source>
        <dbReference type="Proteomes" id="UP001166291"/>
    </source>
</evidence>
<evidence type="ECO:0000256" key="1">
    <source>
        <dbReference type="SAM" id="SignalP"/>
    </source>
</evidence>
<keyword evidence="3" id="KW-1185">Reference proteome</keyword>
<sequence>MPTNIRHIAHAATALLICALLSACSAPQLGADSGKFQACPAAPHCVSSTENNSEKYIAPISVKSQDDWQRLQNLLLAMPRTELISRDTHYLHAVTSTAIIRYKDDVELLYTPSKNTVDVRSSSRIGYYDFEVNRQRIETLRSEFQRSK</sequence>
<name>A0ABS6VPY0_9GAMM</name>
<dbReference type="EMBL" id="JAHWDQ010000001">
    <property type="protein sequence ID" value="MBW2939776.1"/>
    <property type="molecule type" value="Genomic_DNA"/>
</dbReference>
<dbReference type="Proteomes" id="UP001166291">
    <property type="component" value="Unassembled WGS sequence"/>
</dbReference>